<keyword evidence="2" id="KW-1185">Reference proteome</keyword>
<proteinExistence type="predicted"/>
<comment type="caution">
    <text evidence="1">The sequence shown here is derived from an EMBL/GenBank/DDBJ whole genome shotgun (WGS) entry which is preliminary data.</text>
</comment>
<protein>
    <submittedName>
        <fullName evidence="1">Helix-turn-helix domain-containing protein</fullName>
    </submittedName>
</protein>
<dbReference type="Gene3D" id="1.10.260.40">
    <property type="entry name" value="lambda repressor-like DNA-binding domains"/>
    <property type="match status" value="1"/>
</dbReference>
<reference evidence="1 2" key="1">
    <citation type="journal article" date="2023" name="Antonie Van Leeuwenhoek">
        <title>Unveiling the genomic potential of a novel thermostable glycoside hydrolases producing Neobacillus sedimentimangrovi UE25.</title>
        <authorList>
            <person name="Ejaz U."/>
            <person name="Saleem F."/>
            <person name="Rashid R."/>
            <person name="Hasan K.A."/>
            <person name="Syed M.N."/>
            <person name="Sohail M."/>
        </authorList>
    </citation>
    <scope>NUCLEOTIDE SEQUENCE [LARGE SCALE GENOMIC DNA]</scope>
    <source>
        <strain evidence="1 2">UE25</strain>
    </source>
</reference>
<name>A0ABS8QL28_9BACI</name>
<evidence type="ECO:0000313" key="2">
    <source>
        <dbReference type="Proteomes" id="UP001162836"/>
    </source>
</evidence>
<dbReference type="CDD" id="cd00093">
    <property type="entry name" value="HTH_XRE"/>
    <property type="match status" value="1"/>
</dbReference>
<sequence>MREYNNLLRKKFTEVLETHGLKMKFVADKLGIEYTTLSKWKNGKLDFGEDKAKQVAYFLEKYEV</sequence>
<evidence type="ECO:0000313" key="1">
    <source>
        <dbReference type="EMBL" id="MCD4839750.1"/>
    </source>
</evidence>
<dbReference type="RefSeq" id="WP_231315098.1">
    <property type="nucleotide sequence ID" value="NZ_JAJODE010000039.1"/>
</dbReference>
<dbReference type="Proteomes" id="UP001162836">
    <property type="component" value="Unassembled WGS sequence"/>
</dbReference>
<gene>
    <name evidence="1" type="ORF">LRS37_12910</name>
</gene>
<organism evidence="1 2">
    <name type="scientific">Neobacillus sedimentimangrovi</name>
    <dbReference type="NCBI Taxonomy" id="2699460"/>
    <lineage>
        <taxon>Bacteria</taxon>
        <taxon>Bacillati</taxon>
        <taxon>Bacillota</taxon>
        <taxon>Bacilli</taxon>
        <taxon>Bacillales</taxon>
        <taxon>Bacillaceae</taxon>
        <taxon>Neobacillus</taxon>
    </lineage>
</organism>
<dbReference type="EMBL" id="JAJODE010000039">
    <property type="protein sequence ID" value="MCD4839750.1"/>
    <property type="molecule type" value="Genomic_DNA"/>
</dbReference>
<dbReference type="SUPFAM" id="SSF47413">
    <property type="entry name" value="lambda repressor-like DNA-binding domains"/>
    <property type="match status" value="1"/>
</dbReference>
<dbReference type="InterPro" id="IPR010982">
    <property type="entry name" value="Lambda_DNA-bd_dom_sf"/>
</dbReference>
<dbReference type="InterPro" id="IPR001387">
    <property type="entry name" value="Cro/C1-type_HTH"/>
</dbReference>
<accession>A0ABS8QL28</accession>